<sequence>MIALFYVQQLEVPIIPPVATLQEGVDNKVIIDGWECSINTNISPQNSNRMSVPEMLCGFFKFFSTFDYQMNVICPLVGTSVPKSVFHTPEELPEAMKHYKEYMSTCGSDSVGLRVDCDMCVQDAFELRHNVTSGVSSKVLENFKKYCEAAAKACDEELSSTDSAGPTFLKKLFDESTKPVELPLCHITIPLEKYLTCKFPQNLDSPQDESSASTEDELRKGLYKSVLKFLIEIFEDIMKFEVQIEEFEHNSKIQKLEGQSDIGENVLDCGGVTEIHCSGYCKTWTGRKHVPKKVELPANMVTIMKEKIISDFLFKKFKEQASTCDPVVTFRCIFRPKKEPTRVILELSDKKSYKGDFKVLAGFLNGRVPIWIERCMTWQQQVAKKQV</sequence>
<dbReference type="STRING" id="105785.A0A2J7QWJ6"/>
<dbReference type="EMBL" id="NEVH01009765">
    <property type="protein sequence ID" value="PNF32934.1"/>
    <property type="molecule type" value="Genomic_DNA"/>
</dbReference>
<keyword evidence="2" id="KW-0479">Metal-binding</keyword>
<protein>
    <recommendedName>
        <fullName evidence="4">PAP-associated domain-containing protein</fullName>
    </recommendedName>
</protein>
<accession>A0A2J7QWJ6</accession>
<comment type="caution">
    <text evidence="5">The sequence shown here is derived from an EMBL/GenBank/DDBJ whole genome shotgun (WGS) entry which is preliminary data.</text>
</comment>
<evidence type="ECO:0000256" key="2">
    <source>
        <dbReference type="ARBA" id="ARBA00022723"/>
    </source>
</evidence>
<evidence type="ECO:0000313" key="5">
    <source>
        <dbReference type="EMBL" id="PNF32934.1"/>
    </source>
</evidence>
<dbReference type="PANTHER" id="PTHR12271:SF66">
    <property type="entry name" value="TERMINAL URIDYLYLTRANSFERASE TAILOR"/>
    <property type="match status" value="1"/>
</dbReference>
<name>A0A2J7QWJ6_9NEOP</name>
<dbReference type="OrthoDB" id="407432at2759"/>
<dbReference type="Gene3D" id="1.10.1410.10">
    <property type="match status" value="1"/>
</dbReference>
<dbReference type="GO" id="GO:0031123">
    <property type="term" value="P:RNA 3'-end processing"/>
    <property type="evidence" value="ECO:0007669"/>
    <property type="project" value="TreeGrafter"/>
</dbReference>
<evidence type="ECO:0000256" key="1">
    <source>
        <dbReference type="ARBA" id="ARBA00022679"/>
    </source>
</evidence>
<evidence type="ECO:0000313" key="6">
    <source>
        <dbReference type="Proteomes" id="UP000235965"/>
    </source>
</evidence>
<dbReference type="GO" id="GO:0046872">
    <property type="term" value="F:metal ion binding"/>
    <property type="evidence" value="ECO:0007669"/>
    <property type="project" value="UniProtKB-KW"/>
</dbReference>
<evidence type="ECO:0000259" key="4">
    <source>
        <dbReference type="Pfam" id="PF03828"/>
    </source>
</evidence>
<feature type="domain" description="PAP-associated" evidence="4">
    <location>
        <begin position="54"/>
        <end position="89"/>
    </location>
</feature>
<keyword evidence="1" id="KW-0808">Transferase</keyword>
<gene>
    <name evidence="5" type="ORF">B7P43_G01862</name>
</gene>
<dbReference type="Proteomes" id="UP000235965">
    <property type="component" value="Unassembled WGS sequence"/>
</dbReference>
<dbReference type="InParanoid" id="A0A2J7QWJ6"/>
<dbReference type="SUPFAM" id="SSF81631">
    <property type="entry name" value="PAP/OAS1 substrate-binding domain"/>
    <property type="match status" value="1"/>
</dbReference>
<keyword evidence="3" id="KW-0460">Magnesium</keyword>
<dbReference type="Pfam" id="PF03828">
    <property type="entry name" value="PAP_assoc"/>
    <property type="match status" value="1"/>
</dbReference>
<keyword evidence="6" id="KW-1185">Reference proteome</keyword>
<proteinExistence type="predicted"/>
<dbReference type="InterPro" id="IPR002058">
    <property type="entry name" value="PAP_assoc"/>
</dbReference>
<evidence type="ECO:0000256" key="3">
    <source>
        <dbReference type="ARBA" id="ARBA00022842"/>
    </source>
</evidence>
<dbReference type="PANTHER" id="PTHR12271">
    <property type="entry name" value="POLY A POLYMERASE CID PAP -RELATED"/>
    <property type="match status" value="1"/>
</dbReference>
<organism evidence="5 6">
    <name type="scientific">Cryptotermes secundus</name>
    <dbReference type="NCBI Taxonomy" id="105785"/>
    <lineage>
        <taxon>Eukaryota</taxon>
        <taxon>Metazoa</taxon>
        <taxon>Ecdysozoa</taxon>
        <taxon>Arthropoda</taxon>
        <taxon>Hexapoda</taxon>
        <taxon>Insecta</taxon>
        <taxon>Pterygota</taxon>
        <taxon>Neoptera</taxon>
        <taxon>Polyneoptera</taxon>
        <taxon>Dictyoptera</taxon>
        <taxon>Blattodea</taxon>
        <taxon>Blattoidea</taxon>
        <taxon>Termitoidae</taxon>
        <taxon>Kalotermitidae</taxon>
        <taxon>Cryptotermitinae</taxon>
        <taxon>Cryptotermes</taxon>
    </lineage>
</organism>
<dbReference type="GO" id="GO:0050265">
    <property type="term" value="F:RNA uridylyltransferase activity"/>
    <property type="evidence" value="ECO:0007669"/>
    <property type="project" value="TreeGrafter"/>
</dbReference>
<reference evidence="5 6" key="1">
    <citation type="submission" date="2017-12" db="EMBL/GenBank/DDBJ databases">
        <title>Hemimetabolous genomes reveal molecular basis of termite eusociality.</title>
        <authorList>
            <person name="Harrison M.C."/>
            <person name="Jongepier E."/>
            <person name="Robertson H.M."/>
            <person name="Arning N."/>
            <person name="Bitard-Feildel T."/>
            <person name="Chao H."/>
            <person name="Childers C.P."/>
            <person name="Dinh H."/>
            <person name="Doddapaneni H."/>
            <person name="Dugan S."/>
            <person name="Gowin J."/>
            <person name="Greiner C."/>
            <person name="Han Y."/>
            <person name="Hu H."/>
            <person name="Hughes D.S.T."/>
            <person name="Huylmans A.-K."/>
            <person name="Kemena C."/>
            <person name="Kremer L.P.M."/>
            <person name="Lee S.L."/>
            <person name="Lopez-Ezquerra A."/>
            <person name="Mallet L."/>
            <person name="Monroy-Kuhn J.M."/>
            <person name="Moser A."/>
            <person name="Murali S.C."/>
            <person name="Muzny D.M."/>
            <person name="Otani S."/>
            <person name="Piulachs M.-D."/>
            <person name="Poelchau M."/>
            <person name="Qu J."/>
            <person name="Schaub F."/>
            <person name="Wada-Katsumata A."/>
            <person name="Worley K.C."/>
            <person name="Xie Q."/>
            <person name="Ylla G."/>
            <person name="Poulsen M."/>
            <person name="Gibbs R.A."/>
            <person name="Schal C."/>
            <person name="Richards S."/>
            <person name="Belles X."/>
            <person name="Korb J."/>
            <person name="Bornberg-Bauer E."/>
        </authorList>
    </citation>
    <scope>NUCLEOTIDE SEQUENCE [LARGE SCALE GENOMIC DNA]</scope>
    <source>
        <tissue evidence="5">Whole body</tissue>
    </source>
</reference>
<dbReference type="AlphaFoldDB" id="A0A2J7QWJ6"/>